<reference evidence="6 8" key="1">
    <citation type="journal article" date="2014" name="Antimicrob. Agents Chemother.">
        <title>Triclosan can select for an AdeIJK-overexpressing mutant of Acinetobacter baumannii ATCC 17978 that displays reduced susceptibility to multiple antibiotics.</title>
        <authorList>
            <person name="Fernando D.M."/>
            <person name="Xu W."/>
            <person name="Loewen P.C."/>
            <person name="Zhanel G.G."/>
            <person name="Kumar A."/>
        </authorList>
    </citation>
    <scope>NUCLEOTIDE SEQUENCE [LARGE SCALE GENOMIC DNA]</scope>
    <source>
        <strain evidence="6 8">ATCC 17978</strain>
    </source>
</reference>
<protein>
    <submittedName>
        <fullName evidence="6">TetR family transcriptional regulator</fullName>
    </submittedName>
    <submittedName>
        <fullName evidence="7">TetR/AcrR family transcriptional regulator</fullName>
    </submittedName>
</protein>
<dbReference type="SMR" id="A0A1E3M4M0"/>
<dbReference type="Gene3D" id="1.10.357.10">
    <property type="entry name" value="Tetracycline Repressor, domain 2"/>
    <property type="match status" value="1"/>
</dbReference>
<keyword evidence="3" id="KW-0804">Transcription</keyword>
<evidence type="ECO:0000256" key="3">
    <source>
        <dbReference type="ARBA" id="ARBA00023163"/>
    </source>
</evidence>
<evidence type="ECO:0000259" key="5">
    <source>
        <dbReference type="PROSITE" id="PS50977"/>
    </source>
</evidence>
<dbReference type="PDB" id="8Z6E">
    <property type="method" value="X-ray"/>
    <property type="resolution" value="1.97 A"/>
    <property type="chains" value="A/B=1-189"/>
</dbReference>
<feature type="domain" description="HTH tetR-type" evidence="5">
    <location>
        <begin position="15"/>
        <end position="75"/>
    </location>
</feature>
<dbReference type="PANTHER" id="PTHR47506">
    <property type="entry name" value="TRANSCRIPTIONAL REGULATORY PROTEIN"/>
    <property type="match status" value="1"/>
</dbReference>
<reference evidence="6" key="3">
    <citation type="submission" date="2016-12" db="EMBL/GenBank/DDBJ databases">
        <authorList>
            <person name="Singh M."/>
            <person name="Fernando D."/>
            <person name="Kumar A."/>
        </authorList>
    </citation>
    <scope>NUCLEOTIDE SEQUENCE</scope>
    <source>
        <strain evidence="6">ATCC 17978</strain>
    </source>
</reference>
<accession>A0A1E3M4M0</accession>
<dbReference type="Proteomes" id="UP000315888">
    <property type="component" value="Unassembled WGS sequence"/>
</dbReference>
<dbReference type="EMBL" id="CP018664">
    <property type="protein sequence ID" value="APP30832.1"/>
    <property type="molecule type" value="Genomic_DNA"/>
</dbReference>
<keyword evidence="10 11" id="KW-0002">3D-structure</keyword>
<dbReference type="PROSITE" id="PS50977">
    <property type="entry name" value="HTH_TETR_2"/>
    <property type="match status" value="1"/>
</dbReference>
<evidence type="ECO:0007829" key="11">
    <source>
        <dbReference type="PDB" id="9LLQ"/>
    </source>
</evidence>
<evidence type="ECO:0000256" key="4">
    <source>
        <dbReference type="PROSITE-ProRule" id="PRU00335"/>
    </source>
</evidence>
<dbReference type="Pfam" id="PF00440">
    <property type="entry name" value="TetR_N"/>
    <property type="match status" value="1"/>
</dbReference>
<evidence type="ECO:0000313" key="7">
    <source>
        <dbReference type="EMBL" id="TPU62294.1"/>
    </source>
</evidence>
<name>A0A1E3M4M0_ACIBA</name>
<evidence type="ECO:0000313" key="8">
    <source>
        <dbReference type="Proteomes" id="UP000072389"/>
    </source>
</evidence>
<dbReference type="AlphaFoldDB" id="A0A1E3M4M0"/>
<evidence type="ECO:0000256" key="1">
    <source>
        <dbReference type="ARBA" id="ARBA00023015"/>
    </source>
</evidence>
<proteinExistence type="evidence at protein level"/>
<evidence type="ECO:0000313" key="9">
    <source>
        <dbReference type="Proteomes" id="UP000315888"/>
    </source>
</evidence>
<dbReference type="EMBL" id="VHGY01000036">
    <property type="protein sequence ID" value="TPU62294.1"/>
    <property type="molecule type" value="Genomic_DNA"/>
</dbReference>
<dbReference type="RefSeq" id="WP_000182208.1">
    <property type="nucleotide sequence ID" value="NZ_CAUZCA010000010.1"/>
</dbReference>
<feature type="DNA-binding region" description="H-T-H motif" evidence="4">
    <location>
        <begin position="38"/>
        <end position="57"/>
    </location>
</feature>
<keyword evidence="2 4" id="KW-0238">DNA-binding</keyword>
<dbReference type="Proteomes" id="UP000072389">
    <property type="component" value="Chromosome"/>
</dbReference>
<dbReference type="InterPro" id="IPR001647">
    <property type="entry name" value="HTH_TetR"/>
</dbReference>
<reference evidence="7 9" key="4">
    <citation type="submission" date="2019-06" db="EMBL/GenBank/DDBJ databases">
        <title>A Diverse Panel of Clinical Acinetobacter baumannii for Research Use.</title>
        <authorList>
            <person name="Mcgann P."/>
            <person name="Snesrud E."/>
            <person name="Galac M.R."/>
        </authorList>
    </citation>
    <scope>NUCLEOTIDE SEQUENCE [LARGE SCALE GENOMIC DNA]</scope>
    <source>
        <strain evidence="7 9">MRSN14237</strain>
    </source>
</reference>
<dbReference type="GO" id="GO:0003677">
    <property type="term" value="F:DNA binding"/>
    <property type="evidence" value="ECO:0007669"/>
    <property type="project" value="UniProtKB-UniRule"/>
</dbReference>
<evidence type="ECO:0000313" key="6">
    <source>
        <dbReference type="EMBL" id="APP30832.1"/>
    </source>
</evidence>
<gene>
    <name evidence="6" type="ORF">AUO97_08420</name>
    <name evidence="7" type="ORF">FJU42_13590</name>
</gene>
<dbReference type="SUPFAM" id="SSF46689">
    <property type="entry name" value="Homeodomain-like"/>
    <property type="match status" value="1"/>
</dbReference>
<reference evidence="10 11" key="5">
    <citation type="journal article" date="2025" name="Nucleic Acids Res.">
        <title>Structural and mechanistic insights into the transcriptional regulation of chromosomal T6SS by large conjugative plasmid-encoded TetRs in Acinetobacter baumannii.</title>
        <authorList>
            <person name="He W."/>
            <person name="Ouyang Z."/>
            <person name="Zhang J."/>
            <person name="Guo X."/>
            <person name="Jiao M."/>
            <person name="Qin Q."/>
            <person name="He X."/>
            <person name="Kang L."/>
            <person name="Hwang P.M."/>
            <person name="Zheng F."/>
            <person name="Zhang G."/>
            <person name="Wen Y."/>
        </authorList>
    </citation>
    <scope>X-RAY CRYSTALLOGRAPHY (1.97 ANGSTROMS)</scope>
</reference>
<organism evidence="7 9">
    <name type="scientific">Acinetobacter baumannii</name>
    <dbReference type="NCBI Taxonomy" id="470"/>
    <lineage>
        <taxon>Bacteria</taxon>
        <taxon>Pseudomonadati</taxon>
        <taxon>Pseudomonadota</taxon>
        <taxon>Gammaproteobacteria</taxon>
        <taxon>Moraxellales</taxon>
        <taxon>Moraxellaceae</taxon>
        <taxon>Acinetobacter</taxon>
        <taxon>Acinetobacter calcoaceticus/baumannii complex</taxon>
    </lineage>
</organism>
<evidence type="ECO:0000256" key="2">
    <source>
        <dbReference type="ARBA" id="ARBA00023125"/>
    </source>
</evidence>
<sequence length="189" mass="22069">MTNKASQPRTFTLSDEKRNHILTTALNLFDQFGFQHISIMRIITEAKIAKQSFYMAFPSKDSFIIECLDMEINRLKQSLSNLLGQCGKDDHTSILKSFYQWHVDLAYREGYNGTLLTKAVIEYWNLPDIKMKVEDFNKWKYEIFAEYLAEEINNARLRIIVSAMNGILLPASTYLPTWEDIESLYGEQF</sequence>
<dbReference type="InterPro" id="IPR009057">
    <property type="entry name" value="Homeodomain-like_sf"/>
</dbReference>
<dbReference type="PANTHER" id="PTHR47506:SF1">
    <property type="entry name" value="HTH-TYPE TRANSCRIPTIONAL REGULATOR YJDC"/>
    <property type="match status" value="1"/>
</dbReference>
<dbReference type="PDB" id="9LLQ">
    <property type="method" value="X-ray"/>
    <property type="resolution" value="3.10 A"/>
    <property type="chains" value="A/B=1-189"/>
</dbReference>
<reference evidence="6" key="2">
    <citation type="submission" date="2015-12" db="EMBL/GenBank/DDBJ databases">
        <authorList>
            <person name="Singh M.K."/>
            <person name="Fernando D.M."/>
            <person name="Kumar A."/>
        </authorList>
    </citation>
    <scope>NUCLEOTIDE SEQUENCE</scope>
    <source>
        <strain evidence="6">ATCC 17978</strain>
    </source>
</reference>
<evidence type="ECO:0007829" key="10">
    <source>
        <dbReference type="PDB" id="8Z6E"/>
    </source>
</evidence>
<keyword evidence="1" id="KW-0805">Transcription regulation</keyword>